<dbReference type="PANTHER" id="PTHR24020">
    <property type="entry name" value="COLLAGEN ALPHA"/>
    <property type="match status" value="1"/>
</dbReference>
<dbReference type="SMART" id="SM00327">
    <property type="entry name" value="VWA"/>
    <property type="match status" value="1"/>
</dbReference>
<organism evidence="2 3">
    <name type="scientific">Owenia fusiformis</name>
    <name type="common">Polychaete worm</name>
    <dbReference type="NCBI Taxonomy" id="6347"/>
    <lineage>
        <taxon>Eukaryota</taxon>
        <taxon>Metazoa</taxon>
        <taxon>Spiralia</taxon>
        <taxon>Lophotrochozoa</taxon>
        <taxon>Annelida</taxon>
        <taxon>Polychaeta</taxon>
        <taxon>Sedentaria</taxon>
        <taxon>Canalipalpata</taxon>
        <taxon>Sabellida</taxon>
        <taxon>Oweniida</taxon>
        <taxon>Oweniidae</taxon>
        <taxon>Owenia</taxon>
    </lineage>
</organism>
<name>A0A8S4NCU1_OWEFU</name>
<dbReference type="InterPro" id="IPR036465">
    <property type="entry name" value="vWFA_dom_sf"/>
</dbReference>
<dbReference type="CDD" id="cd01450">
    <property type="entry name" value="vWFA_subfamily_ECM"/>
    <property type="match status" value="1"/>
</dbReference>
<dbReference type="Gene3D" id="3.40.50.410">
    <property type="entry name" value="von Willebrand factor, type A domain"/>
    <property type="match status" value="2"/>
</dbReference>
<dbReference type="SUPFAM" id="SSF53300">
    <property type="entry name" value="vWA-like"/>
    <property type="match status" value="2"/>
</dbReference>
<evidence type="ECO:0000313" key="3">
    <source>
        <dbReference type="Proteomes" id="UP000749559"/>
    </source>
</evidence>
<accession>A0A8S4NCU1</accession>
<sequence>MDNIITVDFVKIKMSRFLLSCFLSVVFLPINYATVLTSDELHAAYGDDMAAMVCAFFPERSDCKIERSRTDPITDATRNVLEKARLKLCTPYDCTDEPKIAPVNLCIAIQKSCTVNSDDLTRAYNHAKGLIKTIDNAAMISTVVYSDEANVQNKIQRLPNTTMRYLNKLLKKFSPPKYKKDKPCEDKQAITEDAIQKCWDEFNKTDNKLQDVMIIYTNGVSFKTSAGDVRDQTIEKAQENRAKKIQTFVIKYKNPSDSIDGDDEWNALNNPSVLEDLPHPKPLSLTRKLKVPTFLTDDACEAIPDCTKKPVPCGEIDLVFIVDRSNSTTVGNINRTLTFLSTLVKNLQFGGKQIRIGIITYNQKVTVHLSVNETLNNDEILARIDEIPTSNAMGAHTHEALAKARGMLKGSGRKDSARQVIVMMSNGQTWLMKDNIGGHEAKQNSALTIEQAKLAKEEGDEIFVIGLPGKDDSEENGKSEWISISSVPHECHFIDMTGPDATFEDLKYARFHILTHLCIFDEGECQYAQHEEDSDIENENNGAEK</sequence>
<comment type="caution">
    <text evidence="2">The sequence shown here is derived from an EMBL/GenBank/DDBJ whole genome shotgun (WGS) entry which is preliminary data.</text>
</comment>
<keyword evidence="3" id="KW-1185">Reference proteome</keyword>
<reference evidence="2" key="1">
    <citation type="submission" date="2022-03" db="EMBL/GenBank/DDBJ databases">
        <authorList>
            <person name="Martin C."/>
        </authorList>
    </citation>
    <scope>NUCLEOTIDE SEQUENCE</scope>
</reference>
<dbReference type="InterPro" id="IPR002035">
    <property type="entry name" value="VWF_A"/>
</dbReference>
<dbReference type="AlphaFoldDB" id="A0A8S4NCU1"/>
<evidence type="ECO:0000313" key="2">
    <source>
        <dbReference type="EMBL" id="CAH1779118.1"/>
    </source>
</evidence>
<feature type="domain" description="VWFA" evidence="1">
    <location>
        <begin position="317"/>
        <end position="517"/>
    </location>
</feature>
<dbReference type="Pfam" id="PF00092">
    <property type="entry name" value="VWA"/>
    <property type="match status" value="1"/>
</dbReference>
<dbReference type="PROSITE" id="PS50234">
    <property type="entry name" value="VWFA"/>
    <property type="match status" value="1"/>
</dbReference>
<dbReference type="InterPro" id="IPR050525">
    <property type="entry name" value="ECM_Assembly_Org"/>
</dbReference>
<proteinExistence type="predicted"/>
<dbReference type="Proteomes" id="UP000749559">
    <property type="component" value="Unassembled WGS sequence"/>
</dbReference>
<dbReference type="EMBL" id="CAIIXF020000003">
    <property type="protein sequence ID" value="CAH1779118.1"/>
    <property type="molecule type" value="Genomic_DNA"/>
</dbReference>
<protein>
    <recommendedName>
        <fullName evidence="1">VWFA domain-containing protein</fullName>
    </recommendedName>
</protein>
<evidence type="ECO:0000259" key="1">
    <source>
        <dbReference type="PROSITE" id="PS50234"/>
    </source>
</evidence>
<dbReference type="OrthoDB" id="9944853at2759"/>
<gene>
    <name evidence="2" type="ORF">OFUS_LOCUS5954</name>
</gene>